<gene>
    <name evidence="8" type="primary">ABCG24_2</name>
    <name evidence="8" type="ORF">CFP56_008076</name>
</gene>
<dbReference type="PANTHER" id="PTHR48041">
    <property type="entry name" value="ABC TRANSPORTER G FAMILY MEMBER 28"/>
    <property type="match status" value="1"/>
</dbReference>
<dbReference type="Proteomes" id="UP000237347">
    <property type="component" value="Unassembled WGS sequence"/>
</dbReference>
<keyword evidence="4 6" id="KW-1133">Transmembrane helix</keyword>
<name>A0AAW0L4Y6_QUESU</name>
<evidence type="ECO:0000256" key="1">
    <source>
        <dbReference type="ARBA" id="ARBA00004141"/>
    </source>
</evidence>
<evidence type="ECO:0000313" key="8">
    <source>
        <dbReference type="EMBL" id="KAK7846355.1"/>
    </source>
</evidence>
<evidence type="ECO:0000256" key="6">
    <source>
        <dbReference type="SAM" id="Phobius"/>
    </source>
</evidence>
<keyword evidence="5 6" id="KW-0472">Membrane</keyword>
<evidence type="ECO:0000256" key="2">
    <source>
        <dbReference type="ARBA" id="ARBA00022448"/>
    </source>
</evidence>
<dbReference type="PANTHER" id="PTHR48041:SF91">
    <property type="entry name" value="ABC TRANSPORTER G FAMILY MEMBER 28"/>
    <property type="match status" value="1"/>
</dbReference>
<reference evidence="8 9" key="1">
    <citation type="journal article" date="2018" name="Sci. Data">
        <title>The draft genome sequence of cork oak.</title>
        <authorList>
            <person name="Ramos A.M."/>
            <person name="Usie A."/>
            <person name="Barbosa P."/>
            <person name="Barros P.M."/>
            <person name="Capote T."/>
            <person name="Chaves I."/>
            <person name="Simoes F."/>
            <person name="Abreu I."/>
            <person name="Carrasquinho I."/>
            <person name="Faro C."/>
            <person name="Guimaraes J.B."/>
            <person name="Mendonca D."/>
            <person name="Nobrega F."/>
            <person name="Rodrigues L."/>
            <person name="Saibo N.J.M."/>
            <person name="Varela M.C."/>
            <person name="Egas C."/>
            <person name="Matos J."/>
            <person name="Miguel C.M."/>
            <person name="Oliveira M.M."/>
            <person name="Ricardo C.P."/>
            <person name="Goncalves S."/>
        </authorList>
    </citation>
    <scope>NUCLEOTIDE SEQUENCE [LARGE SCALE GENOMIC DNA]</scope>
    <source>
        <strain evidence="9">cv. HL8</strain>
    </source>
</reference>
<keyword evidence="3 6" id="KW-0812">Transmembrane</keyword>
<keyword evidence="2" id="KW-0813">Transport</keyword>
<dbReference type="GO" id="GO:0016020">
    <property type="term" value="C:membrane"/>
    <property type="evidence" value="ECO:0007669"/>
    <property type="project" value="UniProtKB-SubCell"/>
</dbReference>
<evidence type="ECO:0000259" key="7">
    <source>
        <dbReference type="Pfam" id="PF19055"/>
    </source>
</evidence>
<dbReference type="EMBL" id="PKMF04000157">
    <property type="protein sequence ID" value="KAK7846355.1"/>
    <property type="molecule type" value="Genomic_DNA"/>
</dbReference>
<dbReference type="InterPro" id="IPR050352">
    <property type="entry name" value="ABCG_transporters"/>
</dbReference>
<accession>A0AAW0L4Y6</accession>
<comment type="caution">
    <text evidence="8">The sequence shown here is derived from an EMBL/GenBank/DDBJ whole genome shotgun (WGS) entry which is preliminary data.</text>
</comment>
<dbReference type="AlphaFoldDB" id="A0AAW0L4Y6"/>
<organism evidence="8 9">
    <name type="scientific">Quercus suber</name>
    <name type="common">Cork oak</name>
    <dbReference type="NCBI Taxonomy" id="58331"/>
    <lineage>
        <taxon>Eukaryota</taxon>
        <taxon>Viridiplantae</taxon>
        <taxon>Streptophyta</taxon>
        <taxon>Embryophyta</taxon>
        <taxon>Tracheophyta</taxon>
        <taxon>Spermatophyta</taxon>
        <taxon>Magnoliopsida</taxon>
        <taxon>eudicotyledons</taxon>
        <taxon>Gunneridae</taxon>
        <taxon>Pentapetalae</taxon>
        <taxon>rosids</taxon>
        <taxon>fabids</taxon>
        <taxon>Fagales</taxon>
        <taxon>Fagaceae</taxon>
        <taxon>Quercus</taxon>
    </lineage>
</organism>
<feature type="transmembrane region" description="Helical" evidence="6">
    <location>
        <begin position="51"/>
        <end position="71"/>
    </location>
</feature>
<evidence type="ECO:0000256" key="5">
    <source>
        <dbReference type="ARBA" id="ARBA00023136"/>
    </source>
</evidence>
<feature type="domain" description="ABC transporter family G" evidence="7">
    <location>
        <begin position="68"/>
        <end position="238"/>
    </location>
</feature>
<keyword evidence="9" id="KW-1185">Reference proteome</keyword>
<proteinExistence type="predicted"/>
<comment type="subcellular location">
    <subcellularLocation>
        <location evidence="1">Membrane</location>
        <topology evidence="1">Multi-pass membrane protein</topology>
    </subcellularLocation>
</comment>
<sequence>MDSALQGKKVPSFTRKMAGRFEQGRAFFVGEKHENVAHPKGKRRPPKCGPMCGNSLPGISIFAIVTFYALFKMFDDLILLAKGGLTAYHGPVKKVEDYFAGLGINIPERINPPDYFIDILEGIVMPGGSSGVSHEDLPFCWMLHNGYSIPPDMKLKAARIARSSIDVIPANELNHADAGTVENSFAGELWQGMKSNVVLQRDKIRLNFLKSKDLTMRRTPGVLQQYRYFLGRGKEIRLSLWGTSVWQIDEDVYKNNPGPFVLIATSTIVKSFGGMFYYLTQQLISCNATYKDIHPDKCRSLENSEVRRTKLVTLTWQGSRNSDSSSDVIPLPVPYELPPQPYTSEGMLCLSAIAVLMRMYPGLRIGDIPRKMFMVKFGHDKYSFILSKISDILNEN</sequence>
<dbReference type="InterPro" id="IPR043926">
    <property type="entry name" value="ABCG_dom"/>
</dbReference>
<protein>
    <submittedName>
        <fullName evidence="8">Abc transporter g family member 24</fullName>
    </submittedName>
</protein>
<dbReference type="Pfam" id="PF19055">
    <property type="entry name" value="ABC2_membrane_7"/>
    <property type="match status" value="1"/>
</dbReference>
<evidence type="ECO:0000256" key="3">
    <source>
        <dbReference type="ARBA" id="ARBA00022692"/>
    </source>
</evidence>
<dbReference type="GO" id="GO:0140359">
    <property type="term" value="F:ABC-type transporter activity"/>
    <property type="evidence" value="ECO:0007669"/>
    <property type="project" value="InterPro"/>
</dbReference>
<evidence type="ECO:0000256" key="4">
    <source>
        <dbReference type="ARBA" id="ARBA00022989"/>
    </source>
</evidence>
<evidence type="ECO:0000313" key="9">
    <source>
        <dbReference type="Proteomes" id="UP000237347"/>
    </source>
</evidence>